<evidence type="ECO:0000313" key="4">
    <source>
        <dbReference type="Proteomes" id="UP000220797"/>
    </source>
</evidence>
<keyword evidence="2" id="KW-0812">Transmembrane</keyword>
<evidence type="ECO:0000256" key="2">
    <source>
        <dbReference type="SAM" id="Phobius"/>
    </source>
</evidence>
<name>A0A1J1GM15_PLAGA</name>
<organism evidence="3 4">
    <name type="scientific">Plasmodium gallinaceum</name>
    <dbReference type="NCBI Taxonomy" id="5849"/>
    <lineage>
        <taxon>Eukaryota</taxon>
        <taxon>Sar</taxon>
        <taxon>Alveolata</taxon>
        <taxon>Apicomplexa</taxon>
        <taxon>Aconoidasida</taxon>
        <taxon>Haemosporida</taxon>
        <taxon>Plasmodiidae</taxon>
        <taxon>Plasmodium</taxon>
        <taxon>Plasmodium (Haemamoeba)</taxon>
    </lineage>
</organism>
<comment type="caution">
    <text evidence="3">The sequence shown here is derived from an EMBL/GenBank/DDBJ whole genome shotgun (WGS) entry which is preliminary data.</text>
</comment>
<reference evidence="3" key="1">
    <citation type="submission" date="2015-04" db="EMBL/GenBank/DDBJ databases">
        <authorList>
            <consortium name="Pathogen Informatics"/>
        </authorList>
    </citation>
    <scope>NUCLEOTIDE SEQUENCE [LARGE SCALE GENOMIC DNA]</scope>
    <source>
        <strain evidence="3">8A</strain>
    </source>
</reference>
<keyword evidence="2" id="KW-1133">Transmembrane helix</keyword>
<evidence type="ECO:0000256" key="1">
    <source>
        <dbReference type="SAM" id="Coils"/>
    </source>
</evidence>
<gene>
    <name evidence="3" type="ORF">PGAL8A_00110100</name>
</gene>
<sequence>MLFAYFLGVIEKNIIQNRFTKSKCFKRYIYTNNKKTVSLNMNELKKQLVKKLEKTNKKYFNSLKKNSYINKYNLQDEIFRNFENVNLFNSFSTQKRKSFYNLLIKNKTNKNKNENLLNINKINSKLPLLENESDKINEMLKIINANERKLNFFRNFFLINYMLIILAICSLFVLSEDIINNYIISKIEKILEEIKKSKEIENNMKEITNNLLVKILQEERNKTLTSSFLINVLKNSKKEIGDIFIEILETEHVKKKLKNIFSDISIYLCNNKNIQKNCYHLLSEAICLPAAINSSEKWLVNLFNSNFVKENLRGIIYKELFKNDEMINNSVLYLQNILYNTMQNEKTQEQTKTFFSSLISNQEFQYQLSENVWKIFKLALSPKWMNNEDFKIDIKETKKNEIKETQSNKNNLKNIKNIQNCENNIITTDKKNNDKDELHEEKNKIDVESIKEKEEKKNDIIEKKINSNNDDPFNYLNDENHLKKEIKKVIEIYENENENENDKMKNDAIYNSKNMNHSEMNKENELINNNLKGKKIEELNEIINDDILKESIKHMLEISYTLNNLKSLLFTSNFNKTKCLDIPIYKIKNFKEISKNDTLPYLNSILKNNNINKSIKCLEIENNKFYEENQLYEYSIEEKIKLAIVDMLLFYSYKYYFYYYYIIKLKSIFQNILSIKHF</sequence>
<dbReference type="EMBL" id="CVMV01000016">
    <property type="protein sequence ID" value="CRG93396.1"/>
    <property type="molecule type" value="Genomic_DNA"/>
</dbReference>
<dbReference type="GeneID" id="39729627"/>
<keyword evidence="1" id="KW-0175">Coiled coil</keyword>
<dbReference type="PANTHER" id="PTHR37935:SF1">
    <property type="entry name" value="CHROMOSOME UNDETERMINED SCAFFOLD_14, WHOLE GENOME SHOTGUN SEQUENCE"/>
    <property type="match status" value="1"/>
</dbReference>
<dbReference type="Proteomes" id="UP000220797">
    <property type="component" value="Unassembled WGS sequence"/>
</dbReference>
<proteinExistence type="predicted"/>
<feature type="transmembrane region" description="Helical" evidence="2">
    <location>
        <begin position="156"/>
        <end position="174"/>
    </location>
</feature>
<protein>
    <submittedName>
        <fullName evidence="3">Uncharacterized protein</fullName>
    </submittedName>
</protein>
<accession>A0A1J1GM15</accession>
<feature type="coiled-coil region" evidence="1">
    <location>
        <begin position="450"/>
        <end position="503"/>
    </location>
</feature>
<dbReference type="PANTHER" id="PTHR37935">
    <property type="entry name" value="CHROMOSOME UNDETERMINED SCAFFOLD_14, WHOLE GENOME SHOTGUN SEQUENCE"/>
    <property type="match status" value="1"/>
</dbReference>
<dbReference type="RefSeq" id="XP_028526218.1">
    <property type="nucleotide sequence ID" value="XM_028673777.1"/>
</dbReference>
<dbReference type="AlphaFoldDB" id="A0A1J1GM15"/>
<dbReference type="OrthoDB" id="382155at2759"/>
<evidence type="ECO:0000313" key="3">
    <source>
        <dbReference type="EMBL" id="CRG93396.1"/>
    </source>
</evidence>
<dbReference type="OMA" id="IQKNCYH"/>
<keyword evidence="2" id="KW-0472">Membrane</keyword>
<dbReference type="VEuPathDB" id="PlasmoDB:PGAL8A_00110100"/>
<keyword evidence="4" id="KW-1185">Reference proteome</keyword>